<dbReference type="AlphaFoldDB" id="A0A7N9C7P6"/>
<sequence>LAHICIPTFPLLGRLSQENCWNPGGGVGGCSEPGQDCATVLQPGQQSETLSQKKKKKK</sequence>
<reference evidence="1" key="3">
    <citation type="submission" date="2025-09" db="UniProtKB">
        <authorList>
            <consortium name="Ensembl"/>
        </authorList>
    </citation>
    <scope>IDENTIFICATION</scope>
</reference>
<dbReference type="Ensembl" id="ENSMFAT00000099684.1">
    <property type="protein sequence ID" value="ENSMFAP00000047007.1"/>
    <property type="gene ID" value="ENSMFAG00000062604.1"/>
</dbReference>
<evidence type="ECO:0000313" key="1">
    <source>
        <dbReference type="Ensembl" id="ENSMFAP00000047007.1"/>
    </source>
</evidence>
<accession>A0A7N9C7P6</accession>
<dbReference type="Proteomes" id="UP000233100">
    <property type="component" value="Chromosome 5"/>
</dbReference>
<proteinExistence type="predicted"/>
<keyword evidence="2" id="KW-1185">Reference proteome</keyword>
<protein>
    <submittedName>
        <fullName evidence="1">Uncharacterized protein</fullName>
    </submittedName>
</protein>
<reference evidence="1" key="2">
    <citation type="submission" date="2025-08" db="UniProtKB">
        <authorList>
            <consortium name="Ensembl"/>
        </authorList>
    </citation>
    <scope>IDENTIFICATION</scope>
</reference>
<name>A0A7N9C7P6_MACFA</name>
<reference evidence="1 2" key="1">
    <citation type="submission" date="2013-03" db="EMBL/GenBank/DDBJ databases">
        <authorList>
            <person name="Warren W."/>
            <person name="Wilson R.K."/>
        </authorList>
    </citation>
    <scope>NUCLEOTIDE SEQUENCE</scope>
</reference>
<evidence type="ECO:0000313" key="2">
    <source>
        <dbReference type="Proteomes" id="UP000233100"/>
    </source>
</evidence>
<organism evidence="1 2">
    <name type="scientific">Macaca fascicularis</name>
    <name type="common">Crab-eating macaque</name>
    <name type="synonym">Cynomolgus monkey</name>
    <dbReference type="NCBI Taxonomy" id="9541"/>
    <lineage>
        <taxon>Eukaryota</taxon>
        <taxon>Metazoa</taxon>
        <taxon>Chordata</taxon>
        <taxon>Craniata</taxon>
        <taxon>Vertebrata</taxon>
        <taxon>Euteleostomi</taxon>
        <taxon>Mammalia</taxon>
        <taxon>Eutheria</taxon>
        <taxon>Euarchontoglires</taxon>
        <taxon>Primates</taxon>
        <taxon>Haplorrhini</taxon>
        <taxon>Catarrhini</taxon>
        <taxon>Cercopithecidae</taxon>
        <taxon>Cercopithecinae</taxon>
        <taxon>Macaca</taxon>
    </lineage>
</organism>